<name>Q6IH52_DROME</name>
<sequence>MSTGSSINTNINLNDDDEDDDDDDDDRATDYNAADVDDYGVMAQSSHPHEQPPPVTLHGMAISHPSASASDSESESAAAFWGFHFRLFSIKYSPEI</sequence>
<reference evidence="2" key="1">
    <citation type="journal article" date="2003" name="Genome Biol.">
        <title>An integrated gene annotation and transcriptional profiling approach towards the full gene content of the Drosophila genome.</title>
        <authorList>
            <person name="Hild M."/>
            <person name="Beckmann B."/>
            <person name="Haas S.A."/>
            <person name="Koch B."/>
            <person name="Solovyev V."/>
            <person name="Busold C."/>
            <person name="Fellenberg K."/>
            <person name="Boutros M."/>
            <person name="Vingron M."/>
            <person name="Sauer F."/>
            <person name="Hoheisel J.D."/>
            <person name="Paro R."/>
        </authorList>
    </citation>
    <scope>NUCLEOTIDE SEQUENCE</scope>
</reference>
<protein>
    <submittedName>
        <fullName evidence="2">HDC03319</fullName>
    </submittedName>
</protein>
<feature type="region of interest" description="Disordered" evidence="1">
    <location>
        <begin position="1"/>
        <end position="71"/>
    </location>
</feature>
<evidence type="ECO:0000256" key="1">
    <source>
        <dbReference type="SAM" id="MobiDB-lite"/>
    </source>
</evidence>
<proteinExistence type="predicted"/>
<feature type="compositionally biased region" description="Polar residues" evidence="1">
    <location>
        <begin position="1"/>
        <end position="13"/>
    </location>
</feature>
<feature type="compositionally biased region" description="Acidic residues" evidence="1">
    <location>
        <begin position="14"/>
        <end position="27"/>
    </location>
</feature>
<evidence type="ECO:0000313" key="2">
    <source>
        <dbReference type="EMBL" id="DAA03763.1"/>
    </source>
</evidence>
<dbReference type="EMBL" id="BK003564">
    <property type="protein sequence ID" value="DAA03763.1"/>
    <property type="molecule type" value="Genomic_DNA"/>
</dbReference>
<gene>
    <name evidence="2" type="ORF">HDC03319</name>
</gene>
<organism evidence="2">
    <name type="scientific">Drosophila melanogaster</name>
    <name type="common">Fruit fly</name>
    <dbReference type="NCBI Taxonomy" id="7227"/>
    <lineage>
        <taxon>Eukaryota</taxon>
        <taxon>Metazoa</taxon>
        <taxon>Ecdysozoa</taxon>
        <taxon>Arthropoda</taxon>
        <taxon>Hexapoda</taxon>
        <taxon>Insecta</taxon>
        <taxon>Pterygota</taxon>
        <taxon>Neoptera</taxon>
        <taxon>Endopterygota</taxon>
        <taxon>Diptera</taxon>
        <taxon>Brachycera</taxon>
        <taxon>Muscomorpha</taxon>
        <taxon>Ephydroidea</taxon>
        <taxon>Drosophilidae</taxon>
        <taxon>Drosophila</taxon>
        <taxon>Sophophora</taxon>
    </lineage>
</organism>
<dbReference type="AlphaFoldDB" id="Q6IH52"/>
<accession>Q6IH52</accession>